<dbReference type="eggNOG" id="ENOG5030CWC">
    <property type="taxonomic scope" value="Bacteria"/>
</dbReference>
<evidence type="ECO:0000313" key="3">
    <source>
        <dbReference type="Proteomes" id="UP000028091"/>
    </source>
</evidence>
<dbReference type="AlphaFoldDB" id="A0A081LCZ1"/>
<dbReference type="RefSeq" id="WP_034319621.1">
    <property type="nucleotide sequence ID" value="NZ_JOTP01000005.1"/>
</dbReference>
<name>A0A081LCZ1_9BACI</name>
<evidence type="ECO:0008006" key="4">
    <source>
        <dbReference type="Google" id="ProtNLM"/>
    </source>
</evidence>
<keyword evidence="1" id="KW-1133">Transmembrane helix</keyword>
<feature type="transmembrane region" description="Helical" evidence="1">
    <location>
        <begin position="6"/>
        <end position="30"/>
    </location>
</feature>
<accession>A0A081LCZ1</accession>
<dbReference type="EMBL" id="JOTP01000005">
    <property type="protein sequence ID" value="KEP27117.1"/>
    <property type="molecule type" value="Genomic_DNA"/>
</dbReference>
<gene>
    <name evidence="2" type="ORF">BA70_15655</name>
</gene>
<dbReference type="Proteomes" id="UP000028091">
    <property type="component" value="Unassembled WGS sequence"/>
</dbReference>
<comment type="caution">
    <text evidence="2">The sequence shown here is derived from an EMBL/GenBank/DDBJ whole genome shotgun (WGS) entry which is preliminary data.</text>
</comment>
<keyword evidence="3" id="KW-1185">Reference proteome</keyword>
<reference evidence="2 3" key="1">
    <citation type="submission" date="2012-09" db="EMBL/GenBank/DDBJ databases">
        <title>Genome Sequence of Bacillus sp. DW5-4.</title>
        <authorList>
            <person name="Lai Q."/>
            <person name="Liu Y."/>
            <person name="Shao Z."/>
        </authorList>
    </citation>
    <scope>NUCLEOTIDE SEQUENCE [LARGE SCALE GENOMIC DNA]</scope>
    <source>
        <strain evidence="2 3">DW5-4</strain>
    </source>
</reference>
<organism evidence="2 3">
    <name type="scientific">Bacillus zhangzhouensis</name>
    <dbReference type="NCBI Taxonomy" id="1178540"/>
    <lineage>
        <taxon>Bacteria</taxon>
        <taxon>Bacillati</taxon>
        <taxon>Bacillota</taxon>
        <taxon>Bacilli</taxon>
        <taxon>Bacillales</taxon>
        <taxon>Bacillaceae</taxon>
        <taxon>Bacillus</taxon>
    </lineage>
</organism>
<dbReference type="OrthoDB" id="2969153at2"/>
<protein>
    <recommendedName>
        <fullName evidence="4">Competence protein ComG</fullName>
    </recommendedName>
</protein>
<sequence>MKSEEGFIYPHVLATILFFLLILGSMTIGFQNELKSAELTISYYKKQQLFRMGVSEAASKLNRICDQQHAHVETEEGRVTLKQIGCDQKKKLVHMLVGVKTKDGLADERELVMDWKTREIMKWTIPD</sequence>
<evidence type="ECO:0000313" key="2">
    <source>
        <dbReference type="EMBL" id="KEP27117.1"/>
    </source>
</evidence>
<keyword evidence="1" id="KW-0812">Transmembrane</keyword>
<keyword evidence="1" id="KW-0472">Membrane</keyword>
<proteinExistence type="predicted"/>
<evidence type="ECO:0000256" key="1">
    <source>
        <dbReference type="SAM" id="Phobius"/>
    </source>
</evidence>